<organism evidence="9 10">
    <name type="scientific">Orchesella cincta</name>
    <name type="common">Springtail</name>
    <name type="synonym">Podura cincta</name>
    <dbReference type="NCBI Taxonomy" id="48709"/>
    <lineage>
        <taxon>Eukaryota</taxon>
        <taxon>Metazoa</taxon>
        <taxon>Ecdysozoa</taxon>
        <taxon>Arthropoda</taxon>
        <taxon>Hexapoda</taxon>
        <taxon>Collembola</taxon>
        <taxon>Entomobryomorpha</taxon>
        <taxon>Entomobryoidea</taxon>
        <taxon>Orchesellidae</taxon>
        <taxon>Orchesellinae</taxon>
        <taxon>Orchesella</taxon>
    </lineage>
</organism>
<dbReference type="InterPro" id="IPR050370">
    <property type="entry name" value="HES_HEY"/>
</dbReference>
<comment type="caution">
    <text evidence="9">The sequence shown here is derived from an EMBL/GenBank/DDBJ whole genome shotgun (WGS) entry which is preliminary data.</text>
</comment>
<dbReference type="OMA" id="EGFAECA"/>
<name>A0A1D2MF31_ORCCI</name>
<evidence type="ECO:0000259" key="8">
    <source>
        <dbReference type="PROSITE" id="PS51054"/>
    </source>
</evidence>
<feature type="domain" description="BHLH" evidence="7">
    <location>
        <begin position="18"/>
        <end position="75"/>
    </location>
</feature>
<dbReference type="Proteomes" id="UP000094527">
    <property type="component" value="Unassembled WGS sequence"/>
</dbReference>
<dbReference type="InterPro" id="IPR003650">
    <property type="entry name" value="Orange_dom"/>
</dbReference>
<dbReference type="FunFam" id="4.10.280.10:FF:000072">
    <property type="entry name" value="enhancer of split mgamma protein-like"/>
    <property type="match status" value="1"/>
</dbReference>
<reference evidence="9 10" key="1">
    <citation type="journal article" date="2016" name="Genome Biol. Evol.">
        <title>Gene Family Evolution Reflects Adaptation to Soil Environmental Stressors in the Genome of the Collembolan Orchesella cincta.</title>
        <authorList>
            <person name="Faddeeva-Vakhrusheva A."/>
            <person name="Derks M.F."/>
            <person name="Anvar S.Y."/>
            <person name="Agamennone V."/>
            <person name="Suring W."/>
            <person name="Smit S."/>
            <person name="van Straalen N.M."/>
            <person name="Roelofs D."/>
        </authorList>
    </citation>
    <scope>NUCLEOTIDE SEQUENCE [LARGE SCALE GENOMIC DNA]</scope>
    <source>
        <tissue evidence="9">Mixed pool</tissue>
    </source>
</reference>
<keyword evidence="4" id="KW-0804">Transcription</keyword>
<dbReference type="Gene3D" id="6.10.250.980">
    <property type="match status" value="1"/>
</dbReference>
<keyword evidence="5" id="KW-0539">Nucleus</keyword>
<comment type="subcellular location">
    <subcellularLocation>
        <location evidence="1">Nucleus</location>
    </subcellularLocation>
</comment>
<dbReference type="Pfam" id="PF00010">
    <property type="entry name" value="HLH"/>
    <property type="match status" value="1"/>
</dbReference>
<evidence type="ECO:0000256" key="5">
    <source>
        <dbReference type="ARBA" id="ARBA00023242"/>
    </source>
</evidence>
<dbReference type="GO" id="GO:0003677">
    <property type="term" value="F:DNA binding"/>
    <property type="evidence" value="ECO:0007669"/>
    <property type="project" value="UniProtKB-KW"/>
</dbReference>
<gene>
    <name evidence="9" type="ORF">Ocin01_15130</name>
</gene>
<accession>A0A1D2MF31</accession>
<dbReference type="OrthoDB" id="6085656at2759"/>
<dbReference type="SUPFAM" id="SSF158457">
    <property type="entry name" value="Orange domain-like"/>
    <property type="match status" value="1"/>
</dbReference>
<keyword evidence="3" id="KW-0238">DNA-binding</keyword>
<dbReference type="AlphaFoldDB" id="A0A1D2MF31"/>
<dbReference type="SUPFAM" id="SSF47459">
    <property type="entry name" value="HLH, helix-loop-helix DNA-binding domain"/>
    <property type="match status" value="1"/>
</dbReference>
<evidence type="ECO:0000256" key="1">
    <source>
        <dbReference type="ARBA" id="ARBA00004123"/>
    </source>
</evidence>
<sequence>MAAVVAQEEQPISRTYQYRKVMKPMLERKRRARINRCLDELKELLVGALQAEGESVSRLEKADVLELTVRHLHKLRRSQQISESSAGERFRAGFVHCANEVSKYITTLTKTSGPAPVDMTVSSRLVGHLEQCINHLESSAQIHHQMMQQQHMPHSSPPQLSPVAGYPSPAVPVSLINSPTGAAPNGHGLNILTTYTPPSSPINSPNQNNNAHHPNAKLYAYIPGSTGSQSSPASSVSSAGSLSPIPPAHFNHAFAAHLASAMNGGGPQPLSLCTKSPNPDEPLNLSENVWRPW</sequence>
<dbReference type="PROSITE" id="PS51054">
    <property type="entry name" value="ORANGE"/>
    <property type="match status" value="1"/>
</dbReference>
<dbReference type="CDD" id="cd19741">
    <property type="entry name" value="bHLH-O_ESMB_like"/>
    <property type="match status" value="1"/>
</dbReference>
<dbReference type="SMART" id="SM00353">
    <property type="entry name" value="HLH"/>
    <property type="match status" value="1"/>
</dbReference>
<dbReference type="GO" id="GO:0046983">
    <property type="term" value="F:protein dimerization activity"/>
    <property type="evidence" value="ECO:0007669"/>
    <property type="project" value="InterPro"/>
</dbReference>
<keyword evidence="2" id="KW-0805">Transcription regulation</keyword>
<dbReference type="PROSITE" id="PS50888">
    <property type="entry name" value="BHLH"/>
    <property type="match status" value="1"/>
</dbReference>
<evidence type="ECO:0000313" key="10">
    <source>
        <dbReference type="Proteomes" id="UP000094527"/>
    </source>
</evidence>
<dbReference type="Pfam" id="PF07527">
    <property type="entry name" value="Hairy_orange"/>
    <property type="match status" value="1"/>
</dbReference>
<feature type="compositionally biased region" description="Low complexity" evidence="6">
    <location>
        <begin position="223"/>
        <end position="241"/>
    </location>
</feature>
<dbReference type="InterPro" id="IPR036638">
    <property type="entry name" value="HLH_DNA-bd_sf"/>
</dbReference>
<evidence type="ECO:0000313" key="9">
    <source>
        <dbReference type="EMBL" id="ODM91553.1"/>
    </source>
</evidence>
<dbReference type="SMART" id="SM00511">
    <property type="entry name" value="ORANGE"/>
    <property type="match status" value="1"/>
</dbReference>
<dbReference type="EMBL" id="LJIJ01001506">
    <property type="protein sequence ID" value="ODM91553.1"/>
    <property type="molecule type" value="Genomic_DNA"/>
</dbReference>
<evidence type="ECO:0000256" key="2">
    <source>
        <dbReference type="ARBA" id="ARBA00023015"/>
    </source>
</evidence>
<dbReference type="GO" id="GO:0006355">
    <property type="term" value="P:regulation of DNA-templated transcription"/>
    <property type="evidence" value="ECO:0007669"/>
    <property type="project" value="InterPro"/>
</dbReference>
<feature type="domain" description="Orange" evidence="8">
    <location>
        <begin position="90"/>
        <end position="129"/>
    </location>
</feature>
<evidence type="ECO:0000259" key="7">
    <source>
        <dbReference type="PROSITE" id="PS50888"/>
    </source>
</evidence>
<evidence type="ECO:0000256" key="3">
    <source>
        <dbReference type="ARBA" id="ARBA00023125"/>
    </source>
</evidence>
<protein>
    <submittedName>
        <fullName evidence="9">Enhancer of split mgamma protein</fullName>
    </submittedName>
</protein>
<dbReference type="GO" id="GO:0005634">
    <property type="term" value="C:nucleus"/>
    <property type="evidence" value="ECO:0007669"/>
    <property type="project" value="UniProtKB-SubCell"/>
</dbReference>
<dbReference type="STRING" id="48709.A0A1D2MF31"/>
<dbReference type="PANTHER" id="PTHR10985">
    <property type="entry name" value="BASIC HELIX-LOOP-HELIX TRANSCRIPTION FACTOR, HES-RELATED"/>
    <property type="match status" value="1"/>
</dbReference>
<feature type="region of interest" description="Disordered" evidence="6">
    <location>
        <begin position="269"/>
        <end position="293"/>
    </location>
</feature>
<keyword evidence="10" id="KW-1185">Reference proteome</keyword>
<evidence type="ECO:0000256" key="4">
    <source>
        <dbReference type="ARBA" id="ARBA00023163"/>
    </source>
</evidence>
<dbReference type="InterPro" id="IPR011598">
    <property type="entry name" value="bHLH_dom"/>
</dbReference>
<evidence type="ECO:0000256" key="6">
    <source>
        <dbReference type="SAM" id="MobiDB-lite"/>
    </source>
</evidence>
<proteinExistence type="predicted"/>
<dbReference type="Gene3D" id="4.10.280.10">
    <property type="entry name" value="Helix-loop-helix DNA-binding domain"/>
    <property type="match status" value="1"/>
</dbReference>
<feature type="region of interest" description="Disordered" evidence="6">
    <location>
        <begin position="220"/>
        <end position="241"/>
    </location>
</feature>